<dbReference type="InterPro" id="IPR029058">
    <property type="entry name" value="AB_hydrolase_fold"/>
</dbReference>
<evidence type="ECO:0000259" key="1">
    <source>
        <dbReference type="Pfam" id="PF12697"/>
    </source>
</evidence>
<dbReference type="PANTHER" id="PTHR37017">
    <property type="entry name" value="AB HYDROLASE-1 DOMAIN-CONTAINING PROTEIN-RELATED"/>
    <property type="match status" value="1"/>
</dbReference>
<dbReference type="RefSeq" id="WP_163904840.1">
    <property type="nucleotide sequence ID" value="NZ_CP048427.1"/>
</dbReference>
<proteinExistence type="predicted"/>
<dbReference type="InterPro" id="IPR052897">
    <property type="entry name" value="Sec-Metab_Biosynth_Hydrolase"/>
</dbReference>
<organism evidence="2 3">
    <name type="scientific">Rhizobium daejeonense</name>
    <dbReference type="NCBI Taxonomy" id="240521"/>
    <lineage>
        <taxon>Bacteria</taxon>
        <taxon>Pseudomonadati</taxon>
        <taxon>Pseudomonadota</taxon>
        <taxon>Alphaproteobacteria</taxon>
        <taxon>Hyphomicrobiales</taxon>
        <taxon>Rhizobiaceae</taxon>
        <taxon>Rhizobium/Agrobacterium group</taxon>
        <taxon>Rhizobium</taxon>
    </lineage>
</organism>
<comment type="caution">
    <text evidence="2">The sequence shown here is derived from an EMBL/GenBank/DDBJ whole genome shotgun (WGS) entry which is preliminary data.</text>
</comment>
<protein>
    <submittedName>
        <fullName evidence="2">Alpha/beta hydrolase</fullName>
    </submittedName>
</protein>
<keyword evidence="2" id="KW-0378">Hydrolase</keyword>
<dbReference type="AlphaFoldDB" id="A0A6M1RSS4"/>
<dbReference type="GO" id="GO:0016787">
    <property type="term" value="F:hydrolase activity"/>
    <property type="evidence" value="ECO:0007669"/>
    <property type="project" value="UniProtKB-KW"/>
</dbReference>
<gene>
    <name evidence="2" type="ORF">G6N76_12425</name>
</gene>
<dbReference type="EMBL" id="JAAKZH010000003">
    <property type="protein sequence ID" value="NGO64472.1"/>
    <property type="molecule type" value="Genomic_DNA"/>
</dbReference>
<accession>A0A6M1RSS4</accession>
<sequence>MSRKLPVLLIHGAWQGSWVWEAFSPLLEESGFQPIPVDLPGNGVDDTPPEAVNLDLYISHLRSLIEAAGAPVAVIAHSGGGNAASALGEAMPEAITGIVYVAGMMLPSGMGFGDIVKEALPTHPEAGGISPHLVWSQDGIVSTVPPEAAARHFLNDLPLETALAAAARLTPQPEGGRASAPSLTAERFGLIPRLYVEATDDQSVFIYLQRRMQELVPGAEVVTLNTGHAPHVSAPGLLIGPVAEFLERRSASNSCV</sequence>
<dbReference type="Pfam" id="PF12697">
    <property type="entry name" value="Abhydrolase_6"/>
    <property type="match status" value="1"/>
</dbReference>
<name>A0A6M1RSS4_9HYPH</name>
<dbReference type="Gene3D" id="3.40.50.1820">
    <property type="entry name" value="alpha/beta hydrolase"/>
    <property type="match status" value="1"/>
</dbReference>
<keyword evidence="3" id="KW-1185">Reference proteome</keyword>
<evidence type="ECO:0000313" key="2">
    <source>
        <dbReference type="EMBL" id="NGO64472.1"/>
    </source>
</evidence>
<feature type="domain" description="AB hydrolase-1" evidence="1">
    <location>
        <begin position="7"/>
        <end position="236"/>
    </location>
</feature>
<dbReference type="SUPFAM" id="SSF53474">
    <property type="entry name" value="alpha/beta-Hydrolases"/>
    <property type="match status" value="1"/>
</dbReference>
<dbReference type="InterPro" id="IPR000073">
    <property type="entry name" value="AB_hydrolase_1"/>
</dbReference>
<evidence type="ECO:0000313" key="3">
    <source>
        <dbReference type="Proteomes" id="UP000477849"/>
    </source>
</evidence>
<dbReference type="Proteomes" id="UP000477849">
    <property type="component" value="Unassembled WGS sequence"/>
</dbReference>
<reference evidence="2 3" key="1">
    <citation type="submission" date="2020-02" db="EMBL/GenBank/DDBJ databases">
        <title>Genome sequence of the type strain CCBAU10050 of Rhizobium daejeonense.</title>
        <authorList>
            <person name="Gao J."/>
            <person name="Sun J."/>
        </authorList>
    </citation>
    <scope>NUCLEOTIDE SEQUENCE [LARGE SCALE GENOMIC DNA]</scope>
    <source>
        <strain evidence="2 3">CCBAU10050</strain>
    </source>
</reference>
<dbReference type="PANTHER" id="PTHR37017:SF11">
    <property type="entry name" value="ESTERASE_LIPASE_THIOESTERASE DOMAIN-CONTAINING PROTEIN"/>
    <property type="match status" value="1"/>
</dbReference>